<dbReference type="PRINTS" id="PR00992">
    <property type="entry name" value="ALARACEMASE"/>
</dbReference>
<feature type="active site" description="Proton acceptor; specific for L-alanine" evidence="4">
    <location>
        <position position="259"/>
    </location>
</feature>
<dbReference type="GO" id="GO:0008784">
    <property type="term" value="F:alanine racemase activity"/>
    <property type="evidence" value="ECO:0007669"/>
    <property type="project" value="UniProtKB-UniRule"/>
</dbReference>
<feature type="active site" description="Proton acceptor; specific for D-alanine" evidence="4">
    <location>
        <position position="41"/>
    </location>
</feature>
<evidence type="ECO:0000313" key="8">
    <source>
        <dbReference type="EMBL" id="TCK60769.1"/>
    </source>
</evidence>
<dbReference type="SMART" id="SM01005">
    <property type="entry name" value="Ala_racemase_C"/>
    <property type="match status" value="1"/>
</dbReference>
<dbReference type="Proteomes" id="UP000294614">
    <property type="component" value="Unassembled WGS sequence"/>
</dbReference>
<evidence type="ECO:0000256" key="2">
    <source>
        <dbReference type="ARBA" id="ARBA00022898"/>
    </source>
</evidence>
<dbReference type="OrthoDB" id="9813814at2"/>
<organism evidence="8 9">
    <name type="scientific">Seleniivibrio woodruffii</name>
    <dbReference type="NCBI Taxonomy" id="1078050"/>
    <lineage>
        <taxon>Bacteria</taxon>
        <taxon>Pseudomonadati</taxon>
        <taxon>Deferribacterota</taxon>
        <taxon>Deferribacteres</taxon>
        <taxon>Deferribacterales</taxon>
        <taxon>Geovibrionaceae</taxon>
        <taxon>Seleniivibrio</taxon>
    </lineage>
</organism>
<keyword evidence="2 4" id="KW-0663">Pyridoxal phosphate</keyword>
<dbReference type="PROSITE" id="PS00395">
    <property type="entry name" value="ALANINE_RACEMASE"/>
    <property type="match status" value="1"/>
</dbReference>
<dbReference type="Gene3D" id="3.20.20.10">
    <property type="entry name" value="Alanine racemase"/>
    <property type="match status" value="1"/>
</dbReference>
<feature type="domain" description="Alanine racemase C-terminal" evidence="7">
    <location>
        <begin position="238"/>
        <end position="361"/>
    </location>
</feature>
<comment type="similarity">
    <text evidence="4">Belongs to the alanine racemase family.</text>
</comment>
<dbReference type="AlphaFoldDB" id="A0A4R1KC98"/>
<dbReference type="Gene3D" id="2.40.37.10">
    <property type="entry name" value="Lyase, Ornithine Decarboxylase, Chain A, domain 1"/>
    <property type="match status" value="1"/>
</dbReference>
<dbReference type="GO" id="GO:0005829">
    <property type="term" value="C:cytosol"/>
    <property type="evidence" value="ECO:0007669"/>
    <property type="project" value="TreeGrafter"/>
</dbReference>
<keyword evidence="3 4" id="KW-0413">Isomerase</keyword>
<dbReference type="Pfam" id="PF01168">
    <property type="entry name" value="Ala_racemase_N"/>
    <property type="match status" value="1"/>
</dbReference>
<comment type="caution">
    <text evidence="8">The sequence shown here is derived from an EMBL/GenBank/DDBJ whole genome shotgun (WGS) entry which is preliminary data.</text>
</comment>
<evidence type="ECO:0000256" key="6">
    <source>
        <dbReference type="PIRSR" id="PIRSR600821-52"/>
    </source>
</evidence>
<evidence type="ECO:0000256" key="4">
    <source>
        <dbReference type="HAMAP-Rule" id="MF_01201"/>
    </source>
</evidence>
<accession>A0A4R1KC98</accession>
<evidence type="ECO:0000256" key="3">
    <source>
        <dbReference type="ARBA" id="ARBA00023235"/>
    </source>
</evidence>
<dbReference type="InterPro" id="IPR029066">
    <property type="entry name" value="PLP-binding_barrel"/>
</dbReference>
<dbReference type="InterPro" id="IPR011079">
    <property type="entry name" value="Ala_racemase_C"/>
</dbReference>
<dbReference type="GO" id="GO:0030170">
    <property type="term" value="F:pyridoxal phosphate binding"/>
    <property type="evidence" value="ECO:0007669"/>
    <property type="project" value="UniProtKB-UniRule"/>
</dbReference>
<dbReference type="Pfam" id="PF00842">
    <property type="entry name" value="Ala_racemase_C"/>
    <property type="match status" value="1"/>
</dbReference>
<sequence>MTKTKIKSLRPTYAEIDLKAFGHNIEQAREKAGTDIIAIVKADGYGHGAMKLAAYAYEKHRVKKFGVATILEGMILREYLGSEPMIFILGYVDGDFFDDVLEYNLVLTMVDEKFASAFNRFLGKMNRTAYVSVKIDTGMNRLGFSPEMPFSDFLAKYENLRPIHVMSHLSSSDSDVDYSNEQIRIFDTYIVNNGITCNTSLFNSSGVSGFNNKFSLVRPGLMLYGYLYGENNVTLRKVMSIHSKVVHVKQIRKGESISYNRRFFAQADMTYGVVPIGYADGYQRSFSNVSHMLVNGVKCPVVGSVCMDMTMIDLSGVDTNSEMHVEILGENITADMWADWAGTISYEMLCGISDRIPRIYLG</sequence>
<dbReference type="HAMAP" id="MF_01201">
    <property type="entry name" value="Ala_racemase"/>
    <property type="match status" value="1"/>
</dbReference>
<dbReference type="InterPro" id="IPR000821">
    <property type="entry name" value="Ala_racemase"/>
</dbReference>
<dbReference type="GO" id="GO:0030632">
    <property type="term" value="P:D-alanine biosynthetic process"/>
    <property type="evidence" value="ECO:0007669"/>
    <property type="project" value="UniProtKB-UniRule"/>
</dbReference>
<comment type="cofactor">
    <cofactor evidence="1 4 5">
        <name>pyridoxal 5'-phosphate</name>
        <dbReference type="ChEBI" id="CHEBI:597326"/>
    </cofactor>
</comment>
<comment type="pathway">
    <text evidence="4">Amino-acid biosynthesis; D-alanine biosynthesis; D-alanine from L-alanine: step 1/1.</text>
</comment>
<dbReference type="CDD" id="cd00430">
    <property type="entry name" value="PLPDE_III_AR"/>
    <property type="match status" value="1"/>
</dbReference>
<dbReference type="RefSeq" id="WP_132873634.1">
    <property type="nucleotide sequence ID" value="NZ_SMGG01000004.1"/>
</dbReference>
<dbReference type="NCBIfam" id="TIGR00492">
    <property type="entry name" value="alr"/>
    <property type="match status" value="1"/>
</dbReference>
<dbReference type="InterPro" id="IPR009006">
    <property type="entry name" value="Ala_racemase/Decarboxylase_C"/>
</dbReference>
<dbReference type="PANTHER" id="PTHR30511">
    <property type="entry name" value="ALANINE RACEMASE"/>
    <property type="match status" value="1"/>
</dbReference>
<proteinExistence type="inferred from homology"/>
<gene>
    <name evidence="8" type="ORF">C8D98_1648</name>
</gene>
<comment type="catalytic activity">
    <reaction evidence="4">
        <text>L-alanine = D-alanine</text>
        <dbReference type="Rhea" id="RHEA:20249"/>
        <dbReference type="ChEBI" id="CHEBI:57416"/>
        <dbReference type="ChEBI" id="CHEBI:57972"/>
        <dbReference type="EC" id="5.1.1.1"/>
    </reaction>
</comment>
<protein>
    <recommendedName>
        <fullName evidence="4">Alanine racemase</fullName>
        <ecNumber evidence="4">5.1.1.1</ecNumber>
    </recommendedName>
</protein>
<dbReference type="PANTHER" id="PTHR30511:SF0">
    <property type="entry name" value="ALANINE RACEMASE, CATABOLIC-RELATED"/>
    <property type="match status" value="1"/>
</dbReference>
<keyword evidence="9" id="KW-1185">Reference proteome</keyword>
<name>A0A4R1KC98_9BACT</name>
<evidence type="ECO:0000313" key="9">
    <source>
        <dbReference type="Proteomes" id="UP000294614"/>
    </source>
</evidence>
<dbReference type="EC" id="5.1.1.1" evidence="4"/>
<reference evidence="8 9" key="1">
    <citation type="submission" date="2019-03" db="EMBL/GenBank/DDBJ databases">
        <title>Genomic Encyclopedia of Type Strains, Phase IV (KMG-IV): sequencing the most valuable type-strain genomes for metagenomic binning, comparative biology and taxonomic classification.</title>
        <authorList>
            <person name="Goeker M."/>
        </authorList>
    </citation>
    <scope>NUCLEOTIDE SEQUENCE [LARGE SCALE GENOMIC DNA]</scope>
    <source>
        <strain evidence="8 9">DSM 24984</strain>
    </source>
</reference>
<dbReference type="SUPFAM" id="SSF50621">
    <property type="entry name" value="Alanine racemase C-terminal domain-like"/>
    <property type="match status" value="1"/>
</dbReference>
<dbReference type="EMBL" id="SMGG01000004">
    <property type="protein sequence ID" value="TCK60769.1"/>
    <property type="molecule type" value="Genomic_DNA"/>
</dbReference>
<evidence type="ECO:0000256" key="1">
    <source>
        <dbReference type="ARBA" id="ARBA00001933"/>
    </source>
</evidence>
<comment type="function">
    <text evidence="4">Catalyzes the interconversion of L-alanine and D-alanine. May also act on other amino acids.</text>
</comment>
<dbReference type="InterPro" id="IPR020622">
    <property type="entry name" value="Ala_racemase_pyridoxalP-BS"/>
</dbReference>
<feature type="modified residue" description="N6-(pyridoxal phosphate)lysine" evidence="4 5">
    <location>
        <position position="41"/>
    </location>
</feature>
<dbReference type="UniPathway" id="UPA00042">
    <property type="reaction ID" value="UER00497"/>
</dbReference>
<evidence type="ECO:0000259" key="7">
    <source>
        <dbReference type="SMART" id="SM01005"/>
    </source>
</evidence>
<dbReference type="SUPFAM" id="SSF51419">
    <property type="entry name" value="PLP-binding barrel"/>
    <property type="match status" value="1"/>
</dbReference>
<feature type="binding site" evidence="4 6">
    <location>
        <position position="307"/>
    </location>
    <ligand>
        <name>substrate</name>
    </ligand>
</feature>
<dbReference type="InterPro" id="IPR001608">
    <property type="entry name" value="Ala_racemase_N"/>
</dbReference>
<feature type="binding site" evidence="4 6">
    <location>
        <position position="141"/>
    </location>
    <ligand>
        <name>substrate</name>
    </ligand>
</feature>
<evidence type="ECO:0000256" key="5">
    <source>
        <dbReference type="PIRSR" id="PIRSR600821-50"/>
    </source>
</evidence>